<accession>A0A060SC96</accession>
<dbReference type="OrthoDB" id="2750498at2759"/>
<dbReference type="HOGENOM" id="CLU_758983_0_0_1"/>
<gene>
    <name evidence="2" type="ORF">BN946_scf184962.g75</name>
</gene>
<evidence type="ECO:0000313" key="3">
    <source>
        <dbReference type="Proteomes" id="UP000029665"/>
    </source>
</evidence>
<sequence length="365" mass="39233">MNAFTIAATVPIAHDASVSLDVPHNSYFDDTFAIDNAFDAWFDWDRWCADHGFADGHPNHHHDAPDASSHVTLNLDTAAAISVYDDAFRGASYAGSSDAKVPGIGALDIAPLDTAPLDLFDASLSYVDLWLHENSEPRGFPELLAPLASLPVVEPFLPYQPSTPSKPETEVELAVARPCKRKWQGPECDLWPTRSKKTRCSIDASVIPVIERASSSSSSITFSSAPSSPSSTTSTSPSSLTPVVVVPASGLRCPMLGCGISLPAKDSAWRGHFRTAHHKDVCHDARCAGDCKRACPLPRAGCTAGEKCAAMPMSVESIGRHLLNVHITLRHRCPVCGVEKAQRYSSCQRHINTCIKSNAPQAPEL</sequence>
<protein>
    <submittedName>
        <fullName evidence="2">Uncharacterized protein</fullName>
    </submittedName>
</protein>
<organism evidence="2 3">
    <name type="scientific">Pycnoporus cinnabarinus</name>
    <name type="common">Cinnabar-red polypore</name>
    <name type="synonym">Trametes cinnabarina</name>
    <dbReference type="NCBI Taxonomy" id="5643"/>
    <lineage>
        <taxon>Eukaryota</taxon>
        <taxon>Fungi</taxon>
        <taxon>Dikarya</taxon>
        <taxon>Basidiomycota</taxon>
        <taxon>Agaricomycotina</taxon>
        <taxon>Agaricomycetes</taxon>
        <taxon>Polyporales</taxon>
        <taxon>Polyporaceae</taxon>
        <taxon>Trametes</taxon>
    </lineage>
</organism>
<name>A0A060SC96_PYCCI</name>
<proteinExistence type="predicted"/>
<evidence type="ECO:0000313" key="2">
    <source>
        <dbReference type="EMBL" id="CDO72132.1"/>
    </source>
</evidence>
<comment type="caution">
    <text evidence="2">The sequence shown here is derived from an EMBL/GenBank/DDBJ whole genome shotgun (WGS) entry which is preliminary data.</text>
</comment>
<feature type="region of interest" description="Disordered" evidence="1">
    <location>
        <begin position="219"/>
        <end position="241"/>
    </location>
</feature>
<keyword evidence="3" id="KW-1185">Reference proteome</keyword>
<dbReference type="EMBL" id="CCBP010000110">
    <property type="protein sequence ID" value="CDO72132.1"/>
    <property type="molecule type" value="Genomic_DNA"/>
</dbReference>
<reference evidence="2" key="1">
    <citation type="submission" date="2014-01" db="EMBL/GenBank/DDBJ databases">
        <title>The genome of the white-rot fungus Pycnoporus cinnabarinus: a basidiomycete model with a versatile arsenal for lignocellulosic biomass breakdown.</title>
        <authorList>
            <person name="Levasseur A."/>
            <person name="Lomascolo A."/>
            <person name="Ruiz-Duenas F.J."/>
            <person name="Uzan E."/>
            <person name="Piumi F."/>
            <person name="Kues U."/>
            <person name="Ram A.F.J."/>
            <person name="Murat C."/>
            <person name="Haon M."/>
            <person name="Benoit I."/>
            <person name="Arfi Y."/>
            <person name="Chevret D."/>
            <person name="Drula E."/>
            <person name="Kwon M.J."/>
            <person name="Gouret P."/>
            <person name="Lesage-Meessen L."/>
            <person name="Lombard V."/>
            <person name="Mariette J."/>
            <person name="Noirot C."/>
            <person name="Park J."/>
            <person name="Patyshakuliyeva A."/>
            <person name="Wieneger R.A.B."/>
            <person name="Wosten H.A.B."/>
            <person name="Martin F."/>
            <person name="Coutinho P.M."/>
            <person name="de Vries R."/>
            <person name="Martinez A.T."/>
            <person name="Klopp C."/>
            <person name="Pontarotti P."/>
            <person name="Henrissat B."/>
            <person name="Record E."/>
        </authorList>
    </citation>
    <scope>NUCLEOTIDE SEQUENCE [LARGE SCALE GENOMIC DNA]</scope>
    <source>
        <strain evidence="2">BRFM137</strain>
    </source>
</reference>
<dbReference type="Proteomes" id="UP000029665">
    <property type="component" value="Unassembled WGS sequence"/>
</dbReference>
<dbReference type="AlphaFoldDB" id="A0A060SC96"/>
<evidence type="ECO:0000256" key="1">
    <source>
        <dbReference type="SAM" id="MobiDB-lite"/>
    </source>
</evidence>